<dbReference type="EMBL" id="JADKYB010000015">
    <property type="protein sequence ID" value="MBM9508010.1"/>
    <property type="molecule type" value="Genomic_DNA"/>
</dbReference>
<feature type="transmembrane region" description="Helical" evidence="1">
    <location>
        <begin position="17"/>
        <end position="38"/>
    </location>
</feature>
<name>A0ABS2U0E5_9ACTN</name>
<evidence type="ECO:0000313" key="2">
    <source>
        <dbReference type="EMBL" id="MBM9508010.1"/>
    </source>
</evidence>
<feature type="transmembrane region" description="Helical" evidence="1">
    <location>
        <begin position="78"/>
        <end position="100"/>
    </location>
</feature>
<organism evidence="2 3">
    <name type="scientific">Actinacidiphila acididurans</name>
    <dbReference type="NCBI Taxonomy" id="2784346"/>
    <lineage>
        <taxon>Bacteria</taxon>
        <taxon>Bacillati</taxon>
        <taxon>Actinomycetota</taxon>
        <taxon>Actinomycetes</taxon>
        <taxon>Kitasatosporales</taxon>
        <taxon>Streptomycetaceae</taxon>
        <taxon>Actinacidiphila</taxon>
    </lineage>
</organism>
<keyword evidence="1" id="KW-0812">Transmembrane</keyword>
<evidence type="ECO:0000256" key="1">
    <source>
        <dbReference type="SAM" id="Phobius"/>
    </source>
</evidence>
<reference evidence="2 3" key="1">
    <citation type="submission" date="2021-01" db="EMBL/GenBank/DDBJ databases">
        <title>Streptomyces acididurans sp. nov., isolated from a peat swamp forest soil.</title>
        <authorList>
            <person name="Chantavorakit T."/>
            <person name="Duangmal K."/>
        </authorList>
    </citation>
    <scope>NUCLEOTIDE SEQUENCE [LARGE SCALE GENOMIC DNA]</scope>
    <source>
        <strain evidence="2 3">KK5PA1</strain>
    </source>
</reference>
<protein>
    <submittedName>
        <fullName evidence="2">Uncharacterized protein</fullName>
    </submittedName>
</protein>
<proteinExistence type="predicted"/>
<keyword evidence="1" id="KW-0472">Membrane</keyword>
<sequence length="146" mass="15475">MPSPRTRAPSTATGTDALLYLLFGVLGAALIFGCLAWLTGNLTNALAGTDPWAPFSATHALLHPSALWPHLSPTAVLIGARIVPGLLTAAIAAAGAVLWLRMRSTSRTGLARKTDLAPLLGKEIAVKARSLRPSLNGRSWKRHRLR</sequence>
<keyword evidence="3" id="KW-1185">Reference proteome</keyword>
<evidence type="ECO:0000313" key="3">
    <source>
        <dbReference type="Proteomes" id="UP000749040"/>
    </source>
</evidence>
<accession>A0ABS2U0E5</accession>
<dbReference type="PROSITE" id="PS51257">
    <property type="entry name" value="PROKAR_LIPOPROTEIN"/>
    <property type="match status" value="1"/>
</dbReference>
<keyword evidence="1" id="KW-1133">Transmembrane helix</keyword>
<gene>
    <name evidence="2" type="ORF">ITX44_26360</name>
</gene>
<comment type="caution">
    <text evidence="2">The sequence shown here is derived from an EMBL/GenBank/DDBJ whole genome shotgun (WGS) entry which is preliminary data.</text>
</comment>
<dbReference type="Proteomes" id="UP000749040">
    <property type="component" value="Unassembled WGS sequence"/>
</dbReference>